<dbReference type="EMBL" id="JBIAZM010000019">
    <property type="protein sequence ID" value="MFF5204206.1"/>
    <property type="molecule type" value="Genomic_DNA"/>
</dbReference>
<comment type="caution">
    <text evidence="2">The sequence shown here is derived from an EMBL/GenBank/DDBJ whole genome shotgun (WGS) entry which is preliminary data.</text>
</comment>
<evidence type="ECO:0000313" key="2">
    <source>
        <dbReference type="EMBL" id="MFF5204206.1"/>
    </source>
</evidence>
<feature type="region of interest" description="Disordered" evidence="1">
    <location>
        <begin position="28"/>
        <end position="48"/>
    </location>
</feature>
<dbReference type="GeneID" id="95372905"/>
<reference evidence="2 3" key="1">
    <citation type="submission" date="2024-10" db="EMBL/GenBank/DDBJ databases">
        <title>The Natural Products Discovery Center: Release of the First 8490 Sequenced Strains for Exploring Actinobacteria Biosynthetic Diversity.</title>
        <authorList>
            <person name="Kalkreuter E."/>
            <person name="Kautsar S.A."/>
            <person name="Yang D."/>
            <person name="Bader C.D."/>
            <person name="Teijaro C.N."/>
            <person name="Fluegel L."/>
            <person name="Davis C.M."/>
            <person name="Simpson J.R."/>
            <person name="Lauterbach L."/>
            <person name="Steele A.D."/>
            <person name="Gui C."/>
            <person name="Meng S."/>
            <person name="Li G."/>
            <person name="Viehrig K."/>
            <person name="Ye F."/>
            <person name="Su P."/>
            <person name="Kiefer A.F."/>
            <person name="Nichols A."/>
            <person name="Cepeda A.J."/>
            <person name="Yan W."/>
            <person name="Fan B."/>
            <person name="Jiang Y."/>
            <person name="Adhikari A."/>
            <person name="Zheng C.-J."/>
            <person name="Schuster L."/>
            <person name="Cowan T.M."/>
            <person name="Smanski M.J."/>
            <person name="Chevrette M.G."/>
            <person name="De Carvalho L.P.S."/>
            <person name="Shen B."/>
        </authorList>
    </citation>
    <scope>NUCLEOTIDE SEQUENCE [LARGE SCALE GENOMIC DNA]</scope>
    <source>
        <strain evidence="2 3">NPDC000140</strain>
    </source>
</reference>
<dbReference type="RefSeq" id="WP_357640701.1">
    <property type="nucleotide sequence ID" value="NZ_JBEZFX010000018.1"/>
</dbReference>
<sequence>MCAGVAVLGVFAALALPSARRRHEQAVAAGVDDLPPEPVELHLPRRHQ</sequence>
<gene>
    <name evidence="2" type="ORF">ACFY3B_31855</name>
</gene>
<evidence type="ECO:0000313" key="3">
    <source>
        <dbReference type="Proteomes" id="UP001602287"/>
    </source>
</evidence>
<evidence type="ECO:0008006" key="4">
    <source>
        <dbReference type="Google" id="ProtNLM"/>
    </source>
</evidence>
<protein>
    <recommendedName>
        <fullName evidence="4">MFS transporter</fullName>
    </recommendedName>
</protein>
<keyword evidence="3" id="KW-1185">Reference proteome</keyword>
<organism evidence="2 3">
    <name type="scientific">Micromonospora parva</name>
    <dbReference type="NCBI Taxonomy" id="1464048"/>
    <lineage>
        <taxon>Bacteria</taxon>
        <taxon>Bacillati</taxon>
        <taxon>Actinomycetota</taxon>
        <taxon>Actinomycetes</taxon>
        <taxon>Micromonosporales</taxon>
        <taxon>Micromonosporaceae</taxon>
        <taxon>Micromonospora</taxon>
    </lineage>
</organism>
<proteinExistence type="predicted"/>
<dbReference type="Proteomes" id="UP001602287">
    <property type="component" value="Unassembled WGS sequence"/>
</dbReference>
<feature type="compositionally biased region" description="Basic and acidic residues" evidence="1">
    <location>
        <begin position="39"/>
        <end position="48"/>
    </location>
</feature>
<evidence type="ECO:0000256" key="1">
    <source>
        <dbReference type="SAM" id="MobiDB-lite"/>
    </source>
</evidence>
<name>A0ABW6W4B9_9ACTN</name>
<accession>A0ABW6W4B9</accession>